<reference evidence="1 2" key="1">
    <citation type="submission" date="2014-06" db="EMBL/GenBank/DDBJ databases">
        <authorList>
            <consortium name="DOE Joint Genome Institute"/>
            <person name="Kuo A."/>
            <person name="Kohler A."/>
            <person name="Nagy L.G."/>
            <person name="Floudas D."/>
            <person name="Copeland A."/>
            <person name="Barry K.W."/>
            <person name="Cichocki N."/>
            <person name="Veneault-Fourrey C."/>
            <person name="LaButti K."/>
            <person name="Lindquist E.A."/>
            <person name="Lipzen A."/>
            <person name="Lundell T."/>
            <person name="Morin E."/>
            <person name="Murat C."/>
            <person name="Sun H."/>
            <person name="Tunlid A."/>
            <person name="Henrissat B."/>
            <person name="Grigoriev I.V."/>
            <person name="Hibbett D.S."/>
            <person name="Martin F."/>
            <person name="Nordberg H.P."/>
            <person name="Cantor M.N."/>
            <person name="Hua S.X."/>
        </authorList>
    </citation>
    <scope>NUCLEOTIDE SEQUENCE [LARGE SCALE GENOMIC DNA]</scope>
    <source>
        <strain evidence="1 2">ATCC 200175</strain>
    </source>
</reference>
<dbReference type="HOGENOM" id="CLU_2661274_0_0_1"/>
<gene>
    <name evidence="1" type="ORF">PAXINDRAFT_169567</name>
</gene>
<reference evidence="2" key="2">
    <citation type="submission" date="2015-01" db="EMBL/GenBank/DDBJ databases">
        <title>Evolutionary Origins and Diversification of the Mycorrhizal Mutualists.</title>
        <authorList>
            <consortium name="DOE Joint Genome Institute"/>
            <consortium name="Mycorrhizal Genomics Consortium"/>
            <person name="Kohler A."/>
            <person name="Kuo A."/>
            <person name="Nagy L.G."/>
            <person name="Floudas D."/>
            <person name="Copeland A."/>
            <person name="Barry K.W."/>
            <person name="Cichocki N."/>
            <person name="Veneault-Fourrey C."/>
            <person name="LaButti K."/>
            <person name="Lindquist E.A."/>
            <person name="Lipzen A."/>
            <person name="Lundell T."/>
            <person name="Morin E."/>
            <person name="Murat C."/>
            <person name="Riley R."/>
            <person name="Ohm R."/>
            <person name="Sun H."/>
            <person name="Tunlid A."/>
            <person name="Henrissat B."/>
            <person name="Grigoriev I.V."/>
            <person name="Hibbett D.S."/>
            <person name="Martin F."/>
        </authorList>
    </citation>
    <scope>NUCLEOTIDE SEQUENCE [LARGE SCALE GENOMIC DNA]</scope>
    <source>
        <strain evidence="2">ATCC 200175</strain>
    </source>
</reference>
<organism evidence="1 2">
    <name type="scientific">Paxillus involutus ATCC 200175</name>
    <dbReference type="NCBI Taxonomy" id="664439"/>
    <lineage>
        <taxon>Eukaryota</taxon>
        <taxon>Fungi</taxon>
        <taxon>Dikarya</taxon>
        <taxon>Basidiomycota</taxon>
        <taxon>Agaricomycotina</taxon>
        <taxon>Agaricomycetes</taxon>
        <taxon>Agaricomycetidae</taxon>
        <taxon>Boletales</taxon>
        <taxon>Paxilineae</taxon>
        <taxon>Paxillaceae</taxon>
        <taxon>Paxillus</taxon>
    </lineage>
</organism>
<proteinExistence type="predicted"/>
<dbReference type="Proteomes" id="UP000053647">
    <property type="component" value="Unassembled WGS sequence"/>
</dbReference>
<keyword evidence="2" id="KW-1185">Reference proteome</keyword>
<accession>A0A0C9U6U0</accession>
<dbReference type="EMBL" id="KN819340">
    <property type="protein sequence ID" value="KIJ14886.1"/>
    <property type="molecule type" value="Genomic_DNA"/>
</dbReference>
<evidence type="ECO:0000313" key="1">
    <source>
        <dbReference type="EMBL" id="KIJ14886.1"/>
    </source>
</evidence>
<evidence type="ECO:0000313" key="2">
    <source>
        <dbReference type="Proteomes" id="UP000053647"/>
    </source>
</evidence>
<dbReference type="AlphaFoldDB" id="A0A0C9U6U0"/>
<feature type="non-terminal residue" evidence="1">
    <location>
        <position position="1"/>
    </location>
</feature>
<protein>
    <submittedName>
        <fullName evidence="1">Uncharacterized protein</fullName>
    </submittedName>
</protein>
<name>A0A0C9U6U0_PAXIN</name>
<sequence length="76" mass="8390">MSWAKVVGQETIPRVRGNNDIPAGIIDSLTTGLERSDQVFAAHEATTDLAHRHLVDSRVNSTWEKGGRLLIHDSEI</sequence>